<evidence type="ECO:0000256" key="14">
    <source>
        <dbReference type="ARBA" id="ARBA00044632"/>
    </source>
</evidence>
<keyword evidence="9 15" id="KW-0238">DNA-binding</keyword>
<dbReference type="InterPro" id="IPR010979">
    <property type="entry name" value="Ribosomal_uS13-like_H2TH"/>
</dbReference>
<keyword evidence="5 15" id="KW-0227">DNA damage</keyword>
<dbReference type="EC" id="3.2.2.23" evidence="15"/>
<dbReference type="NCBIfam" id="NF002211">
    <property type="entry name" value="PRK01103.1"/>
    <property type="match status" value="1"/>
</dbReference>
<sequence>MPELPEVETTRSGIAPHIQGQRISGVVVRQPRLRWPIPGNLGDLLGGRTVRAVERRAKYLLLRLSNGSLILHLGMSGSLRILPRDTVPGKHDHFDLLFKQCCLRLRDPRRFGAVLWTDQPVEQHPLIAHLGPEPLSEEFNGVYLHRQAQQRRVAIKNLIMDGRVVVGVGNIYANEALFRAGIHPARPAGRISLARCARLAEEIKQVLAAAIIQGGTTLRDFQQEDGKPGYFAQELLVYGKAGSPCPGCGNPLKQQRIGQRSSVYCSRCQR</sequence>
<evidence type="ECO:0000259" key="16">
    <source>
        <dbReference type="PROSITE" id="PS51066"/>
    </source>
</evidence>
<evidence type="ECO:0000256" key="6">
    <source>
        <dbReference type="ARBA" id="ARBA00022771"/>
    </source>
</evidence>
<organism evidence="18 19">
    <name type="scientific">Sedimenticola thiotaurini</name>
    <dbReference type="NCBI Taxonomy" id="1543721"/>
    <lineage>
        <taxon>Bacteria</taxon>
        <taxon>Pseudomonadati</taxon>
        <taxon>Pseudomonadota</taxon>
        <taxon>Gammaproteobacteria</taxon>
        <taxon>Chromatiales</taxon>
        <taxon>Sedimenticolaceae</taxon>
        <taxon>Sedimenticola</taxon>
    </lineage>
</organism>
<dbReference type="InterPro" id="IPR010663">
    <property type="entry name" value="Znf_FPG/IleRS"/>
</dbReference>
<dbReference type="Gene3D" id="1.10.8.50">
    <property type="match status" value="1"/>
</dbReference>
<dbReference type="InterPro" id="IPR035937">
    <property type="entry name" value="FPG_N"/>
</dbReference>
<evidence type="ECO:0000259" key="17">
    <source>
        <dbReference type="PROSITE" id="PS51068"/>
    </source>
</evidence>
<dbReference type="KEGG" id="seds:AAY24_09950"/>
<feature type="domain" description="Formamidopyrimidine-DNA glycosylase catalytic" evidence="17">
    <location>
        <begin position="2"/>
        <end position="112"/>
    </location>
</feature>
<dbReference type="RefSeq" id="WP_046859557.1">
    <property type="nucleotide sequence ID" value="NZ_CP011412.1"/>
</dbReference>
<comment type="catalytic activity">
    <reaction evidence="1 15">
        <text>Hydrolysis of DNA containing ring-opened 7-methylguanine residues, releasing 2,6-diamino-4-hydroxy-5-(N-methyl)formamidopyrimidine.</text>
        <dbReference type="EC" id="3.2.2.23"/>
    </reaction>
</comment>
<dbReference type="HAMAP" id="MF_00103">
    <property type="entry name" value="Fapy_DNA_glycosyl"/>
    <property type="match status" value="1"/>
</dbReference>
<dbReference type="InterPro" id="IPR000214">
    <property type="entry name" value="Znf_DNA_glyclase/AP_lyase"/>
</dbReference>
<feature type="binding site" evidence="15">
    <location>
        <position position="91"/>
    </location>
    <ligand>
        <name>DNA</name>
        <dbReference type="ChEBI" id="CHEBI:16991"/>
    </ligand>
</feature>
<dbReference type="GO" id="GO:0034039">
    <property type="term" value="F:8-oxo-7,8-dihydroguanine DNA N-glycosylase activity"/>
    <property type="evidence" value="ECO:0007669"/>
    <property type="project" value="TreeGrafter"/>
</dbReference>
<evidence type="ECO:0000313" key="18">
    <source>
        <dbReference type="EMBL" id="AKH20624.1"/>
    </source>
</evidence>
<gene>
    <name evidence="15" type="primary">mutM</name>
    <name evidence="15" type="synonym">fpg</name>
    <name evidence="18" type="ORF">AAY24_09950</name>
</gene>
<feature type="active site" description="Proton donor; for beta-elimination activity" evidence="15">
    <location>
        <position position="58"/>
    </location>
</feature>
<dbReference type="Pfam" id="PF01149">
    <property type="entry name" value="Fapy_DNA_glyco"/>
    <property type="match status" value="1"/>
</dbReference>
<dbReference type="SUPFAM" id="SSF81624">
    <property type="entry name" value="N-terminal domain of MutM-like DNA repair proteins"/>
    <property type="match status" value="1"/>
</dbReference>
<keyword evidence="19" id="KW-1185">Reference proteome</keyword>
<comment type="similarity">
    <text evidence="2 15">Belongs to the FPG family.</text>
</comment>
<evidence type="ECO:0000256" key="8">
    <source>
        <dbReference type="ARBA" id="ARBA00022833"/>
    </source>
</evidence>
<dbReference type="PROSITE" id="PS51066">
    <property type="entry name" value="ZF_FPG_2"/>
    <property type="match status" value="1"/>
</dbReference>
<dbReference type="SMART" id="SM00898">
    <property type="entry name" value="Fapy_DNA_glyco"/>
    <property type="match status" value="1"/>
</dbReference>
<feature type="binding site" evidence="15">
    <location>
        <position position="109"/>
    </location>
    <ligand>
        <name>DNA</name>
        <dbReference type="ChEBI" id="CHEBI:16991"/>
    </ligand>
</feature>
<evidence type="ECO:0000256" key="5">
    <source>
        <dbReference type="ARBA" id="ARBA00022763"/>
    </source>
</evidence>
<evidence type="ECO:0000256" key="9">
    <source>
        <dbReference type="ARBA" id="ARBA00023125"/>
    </source>
</evidence>
<protein>
    <recommendedName>
        <fullName evidence="15">Formamidopyrimidine-DNA glycosylase</fullName>
        <shortName evidence="15">Fapy-DNA glycosylase</shortName>
        <ecNumber evidence="15">3.2.2.23</ecNumber>
    </recommendedName>
    <alternativeName>
        <fullName evidence="15">DNA-(apurinic or apyrimidinic site) lyase MutM</fullName>
        <shortName evidence="15">AP lyase MutM</shortName>
        <ecNumber evidence="15">4.2.99.18</ecNumber>
    </alternativeName>
</protein>
<dbReference type="GO" id="GO:0003684">
    <property type="term" value="F:damaged DNA binding"/>
    <property type="evidence" value="ECO:0007669"/>
    <property type="project" value="InterPro"/>
</dbReference>
<dbReference type="InterPro" id="IPR020629">
    <property type="entry name" value="FPG_Glyclase"/>
</dbReference>
<evidence type="ECO:0000256" key="4">
    <source>
        <dbReference type="ARBA" id="ARBA00022723"/>
    </source>
</evidence>
<dbReference type="Proteomes" id="UP000034410">
    <property type="component" value="Chromosome"/>
</dbReference>
<dbReference type="GO" id="GO:0006284">
    <property type="term" value="P:base-excision repair"/>
    <property type="evidence" value="ECO:0007669"/>
    <property type="project" value="InterPro"/>
</dbReference>
<evidence type="ECO:0000256" key="7">
    <source>
        <dbReference type="ARBA" id="ARBA00022801"/>
    </source>
</evidence>
<keyword evidence="12 15" id="KW-0511">Multifunctional enzyme</keyword>
<feature type="domain" description="FPG-type" evidence="16">
    <location>
        <begin position="236"/>
        <end position="270"/>
    </location>
</feature>
<feature type="active site" description="Proton donor" evidence="15">
    <location>
        <position position="3"/>
    </location>
</feature>
<dbReference type="GO" id="GO:0140078">
    <property type="term" value="F:class I DNA-(apurinic or apyrimidinic site) endonuclease activity"/>
    <property type="evidence" value="ECO:0007669"/>
    <property type="project" value="UniProtKB-EC"/>
</dbReference>
<dbReference type="SUPFAM" id="SSF57716">
    <property type="entry name" value="Glucocorticoid receptor-like (DNA-binding domain)"/>
    <property type="match status" value="1"/>
</dbReference>
<dbReference type="Pfam" id="PF06827">
    <property type="entry name" value="zf-FPG_IleRS"/>
    <property type="match status" value="1"/>
</dbReference>
<dbReference type="Pfam" id="PF06831">
    <property type="entry name" value="H2TH"/>
    <property type="match status" value="1"/>
</dbReference>
<dbReference type="AlphaFoldDB" id="A0A0F7JZA8"/>
<comment type="subunit">
    <text evidence="3 15">Monomer.</text>
</comment>
<evidence type="ECO:0000256" key="1">
    <source>
        <dbReference type="ARBA" id="ARBA00001668"/>
    </source>
</evidence>
<dbReference type="PROSITE" id="PS51068">
    <property type="entry name" value="FPG_CAT"/>
    <property type="match status" value="1"/>
</dbReference>
<keyword evidence="11 15" id="KW-0456">Lyase</keyword>
<dbReference type="EC" id="4.2.99.18" evidence="15"/>
<dbReference type="PROSITE" id="PS01242">
    <property type="entry name" value="ZF_FPG_1"/>
    <property type="match status" value="1"/>
</dbReference>
<dbReference type="InterPro" id="IPR012319">
    <property type="entry name" value="FPG_cat"/>
</dbReference>
<feature type="active site" description="Proton donor; for delta-elimination activity" evidence="15">
    <location>
        <position position="260"/>
    </location>
</feature>
<dbReference type="SUPFAM" id="SSF46946">
    <property type="entry name" value="S13-like H2TH domain"/>
    <property type="match status" value="1"/>
</dbReference>
<dbReference type="PANTHER" id="PTHR22993:SF9">
    <property type="entry name" value="FORMAMIDOPYRIMIDINE-DNA GLYCOSYLASE"/>
    <property type="match status" value="1"/>
</dbReference>
<evidence type="ECO:0000256" key="12">
    <source>
        <dbReference type="ARBA" id="ARBA00023268"/>
    </source>
</evidence>
<dbReference type="PATRIC" id="fig|1543721.4.peg.2065"/>
<evidence type="ECO:0000256" key="2">
    <source>
        <dbReference type="ARBA" id="ARBA00009409"/>
    </source>
</evidence>
<evidence type="ECO:0000256" key="15">
    <source>
        <dbReference type="HAMAP-Rule" id="MF_00103"/>
    </source>
</evidence>
<accession>A0A0F7JZA8</accession>
<feature type="binding site" evidence="15">
    <location>
        <position position="151"/>
    </location>
    <ligand>
        <name>DNA</name>
        <dbReference type="ChEBI" id="CHEBI:16991"/>
    </ligand>
</feature>
<name>A0A0F7JZA8_9GAMM</name>
<keyword evidence="4 15" id="KW-0479">Metal-binding</keyword>
<dbReference type="CDD" id="cd08966">
    <property type="entry name" value="EcFpg-like_N"/>
    <property type="match status" value="1"/>
</dbReference>
<dbReference type="NCBIfam" id="TIGR00577">
    <property type="entry name" value="fpg"/>
    <property type="match status" value="1"/>
</dbReference>
<comment type="catalytic activity">
    <reaction evidence="14 15">
        <text>2'-deoxyribonucleotide-(2'-deoxyribose 5'-phosphate)-2'-deoxyribonucleotide-DNA = a 3'-end 2'-deoxyribonucleotide-(2,3-dehydro-2,3-deoxyribose 5'-phosphate)-DNA + a 5'-end 5'-phospho-2'-deoxyribonucleoside-DNA + H(+)</text>
        <dbReference type="Rhea" id="RHEA:66592"/>
        <dbReference type="Rhea" id="RHEA-COMP:13180"/>
        <dbReference type="Rhea" id="RHEA-COMP:16897"/>
        <dbReference type="Rhea" id="RHEA-COMP:17067"/>
        <dbReference type="ChEBI" id="CHEBI:15378"/>
        <dbReference type="ChEBI" id="CHEBI:136412"/>
        <dbReference type="ChEBI" id="CHEBI:157695"/>
        <dbReference type="ChEBI" id="CHEBI:167181"/>
        <dbReference type="EC" id="4.2.99.18"/>
    </reaction>
</comment>
<dbReference type="PANTHER" id="PTHR22993">
    <property type="entry name" value="FORMAMIDOPYRIMIDINE-DNA GLYCOSYLASE"/>
    <property type="match status" value="1"/>
</dbReference>
<reference evidence="18 19" key="1">
    <citation type="journal article" date="2015" name="Genome Announc.">
        <title>Complete Genome Sequence of Sedimenticola thiotaurini Strain SIP-G1, a Polyphosphate- and Polyhydroxyalkanoate-Accumulating Sulfur-Oxidizing Gammaproteobacterium Isolated from Salt Marsh Sediments.</title>
        <authorList>
            <person name="Flood B.E."/>
            <person name="Jones D.S."/>
            <person name="Bailey J.V."/>
        </authorList>
    </citation>
    <scope>NUCLEOTIDE SEQUENCE [LARGE SCALE GENOMIC DNA]</scope>
    <source>
        <strain evidence="18 19">SIP-G1</strain>
    </source>
</reference>
<dbReference type="GO" id="GO:0008270">
    <property type="term" value="F:zinc ion binding"/>
    <property type="evidence" value="ECO:0007669"/>
    <property type="project" value="UniProtKB-UniRule"/>
</dbReference>
<dbReference type="FunFam" id="3.20.190.10:FF:000001">
    <property type="entry name" value="Formamidopyrimidine-DNA glycosylase"/>
    <property type="match status" value="1"/>
</dbReference>
<dbReference type="OrthoDB" id="9800855at2"/>
<keyword evidence="7 15" id="KW-0378">Hydrolase</keyword>
<feature type="active site" description="Schiff-base intermediate with DNA" evidence="15">
    <location>
        <position position="2"/>
    </location>
</feature>
<evidence type="ECO:0000313" key="19">
    <source>
        <dbReference type="Proteomes" id="UP000034410"/>
    </source>
</evidence>
<dbReference type="SMART" id="SM01232">
    <property type="entry name" value="H2TH"/>
    <property type="match status" value="1"/>
</dbReference>
<keyword evidence="8 15" id="KW-0862">Zinc</keyword>
<dbReference type="EMBL" id="CP011412">
    <property type="protein sequence ID" value="AKH20624.1"/>
    <property type="molecule type" value="Genomic_DNA"/>
</dbReference>
<proteinExistence type="inferred from homology"/>
<evidence type="ECO:0000256" key="3">
    <source>
        <dbReference type="ARBA" id="ARBA00011245"/>
    </source>
</evidence>
<evidence type="ECO:0000256" key="10">
    <source>
        <dbReference type="ARBA" id="ARBA00023204"/>
    </source>
</evidence>
<keyword evidence="10 15" id="KW-0234">DNA repair</keyword>
<keyword evidence="13 15" id="KW-0326">Glycosidase</keyword>
<dbReference type="InterPro" id="IPR015886">
    <property type="entry name" value="H2TH_FPG"/>
</dbReference>
<comment type="cofactor">
    <cofactor evidence="15">
        <name>Zn(2+)</name>
        <dbReference type="ChEBI" id="CHEBI:29105"/>
    </cofactor>
    <text evidence="15">Binds 1 zinc ion per subunit.</text>
</comment>
<evidence type="ECO:0000256" key="11">
    <source>
        <dbReference type="ARBA" id="ARBA00023239"/>
    </source>
</evidence>
<keyword evidence="6 15" id="KW-0863">Zinc-finger</keyword>
<dbReference type="InterPro" id="IPR015887">
    <property type="entry name" value="DNA_glyclase_Znf_dom_DNA_BS"/>
</dbReference>
<evidence type="ECO:0000256" key="13">
    <source>
        <dbReference type="ARBA" id="ARBA00023295"/>
    </source>
</evidence>
<dbReference type="FunFam" id="1.10.8.50:FF:000003">
    <property type="entry name" value="Formamidopyrimidine-DNA glycosylase"/>
    <property type="match status" value="1"/>
</dbReference>
<dbReference type="Gene3D" id="3.20.190.10">
    <property type="entry name" value="MutM-like, N-terminal"/>
    <property type="match status" value="1"/>
</dbReference>
<comment type="function">
    <text evidence="15">Involved in base excision repair of DNA damaged by oxidation or by mutagenic agents. Acts as DNA glycosylase that recognizes and removes damaged bases. Has a preference for oxidized purines, such as 7,8-dihydro-8-oxoguanine (8-oxoG). Has AP (apurinic/apyrimidinic) lyase activity and introduces nicks in the DNA strand. Cleaves the DNA backbone by beta-delta elimination to generate a single-strand break at the site of the removed base with both 3'- and 5'-phosphates.</text>
</comment>